<evidence type="ECO:0000259" key="1">
    <source>
        <dbReference type="PROSITE" id="PS50238"/>
    </source>
</evidence>
<dbReference type="VEuPathDB" id="VectorBase:SCAU007751"/>
<dbReference type="Proteomes" id="UP000095300">
    <property type="component" value="Unassembled WGS sequence"/>
</dbReference>
<evidence type="ECO:0000313" key="3">
    <source>
        <dbReference type="Proteomes" id="UP000095300"/>
    </source>
</evidence>
<dbReference type="AlphaFoldDB" id="A0A1I8PG48"/>
<reference evidence="2" key="1">
    <citation type="submission" date="2020-05" db="UniProtKB">
        <authorList>
            <consortium name="EnsemblMetazoa"/>
        </authorList>
    </citation>
    <scope>IDENTIFICATION</scope>
    <source>
        <strain evidence="2">USDA</strain>
    </source>
</reference>
<dbReference type="InterPro" id="IPR042869">
    <property type="entry name" value="ARHGAP11A/B"/>
</dbReference>
<accession>A0A1I8PG48</accession>
<dbReference type="GO" id="GO:0007165">
    <property type="term" value="P:signal transduction"/>
    <property type="evidence" value="ECO:0007669"/>
    <property type="project" value="InterPro"/>
</dbReference>
<sequence>MDFTSFEKEDLRAQVVNELKYFGVKYRKERVTTAQESITQKKTSIFRSQLHTLQLSDAILANGSVVQIPKFVVDMCNFILDRVETEGIFRKAGSSIRQKEILAYLESGNPLDPSHHVIDVANVVKYFFRELPEPLIPSSLQETLLRALLIGKNNEKAVLLACMLLPTLTLNTLRFFMQFLRTVSLSEYLNKMSTSNLAIILTPSLMPFANIKSFRFTNHMKVVQMLIENANSIGIVPGNVASRVASKSFSSDIEAFSLSSPQCTDCSGINDEKKKKKRRSDMFNGFKRIVGANIGFPEESETNIIKGDLLSKERISEIDVHYTPCHKSKKKRKLAEPMSTCEKKKRELLALLPKKSGGFLPNTPLIKKSLKVCRNQQNVIVSSRTFAASTEKRWSTSGSGWQKHKNTENLKNTRSVFPDATRKYEVLDANIIRNHQQKADALKTEDSESQILNYLKEQTIQVIDQNVINNTQLDRGEKLVNTLEGVQMQYERILKETASLSLLKAKEMPLHVHCELKSRRRSHQPAVRSPSARKIGSIRRRSQDTFYFKHANNNKIVASDERARNLKCIRQSVDNGFELPHANTKHSKESSTEMKEHWMPGEYFFKKFLNEDPIDATPIKKHVGDAILPINNSSEIFPTRDSSENLRIKAASTSKVQFISRIADSRSINAEECGRASISRLRTDNAGMVMAKARLFDRLRDSNEQIHYRRNVFKNSKVSENICKNQTTCSSRDNLYSHKYNTEMDNKIHGQNKGLPIVNSRQHNRNFKYVKNKRDFEVFPKKTLPNPKKEGHNFF</sequence>
<evidence type="ECO:0000313" key="2">
    <source>
        <dbReference type="EnsemblMetazoa" id="SCAU007751-PA"/>
    </source>
</evidence>
<dbReference type="SUPFAM" id="SSF48350">
    <property type="entry name" value="GTPase activation domain, GAP"/>
    <property type="match status" value="1"/>
</dbReference>
<dbReference type="PANTHER" id="PTHR15670:SF4">
    <property type="entry name" value="RHO GTPASE-ACTIVATING PROTEIN 11A"/>
    <property type="match status" value="1"/>
</dbReference>
<name>A0A1I8PG48_STOCA</name>
<dbReference type="InterPro" id="IPR008936">
    <property type="entry name" value="Rho_GTPase_activation_prot"/>
</dbReference>
<gene>
    <name evidence="2" type="primary">106091545</name>
</gene>
<dbReference type="GO" id="GO:0005096">
    <property type="term" value="F:GTPase activator activity"/>
    <property type="evidence" value="ECO:0007669"/>
    <property type="project" value="TreeGrafter"/>
</dbReference>
<feature type="domain" description="Rho-GAP" evidence="1">
    <location>
        <begin position="53"/>
        <end position="234"/>
    </location>
</feature>
<keyword evidence="3" id="KW-1185">Reference proteome</keyword>
<dbReference type="Pfam" id="PF00620">
    <property type="entry name" value="RhoGAP"/>
    <property type="match status" value="1"/>
</dbReference>
<dbReference type="PANTHER" id="PTHR15670">
    <property type="entry name" value="RHO GTPASE ACTIVATING PROTEIN 11A"/>
    <property type="match status" value="1"/>
</dbReference>
<organism evidence="2 3">
    <name type="scientific">Stomoxys calcitrans</name>
    <name type="common">Stable fly</name>
    <name type="synonym">Conops calcitrans</name>
    <dbReference type="NCBI Taxonomy" id="35570"/>
    <lineage>
        <taxon>Eukaryota</taxon>
        <taxon>Metazoa</taxon>
        <taxon>Ecdysozoa</taxon>
        <taxon>Arthropoda</taxon>
        <taxon>Hexapoda</taxon>
        <taxon>Insecta</taxon>
        <taxon>Pterygota</taxon>
        <taxon>Neoptera</taxon>
        <taxon>Endopterygota</taxon>
        <taxon>Diptera</taxon>
        <taxon>Brachycera</taxon>
        <taxon>Muscomorpha</taxon>
        <taxon>Muscoidea</taxon>
        <taxon>Muscidae</taxon>
        <taxon>Stomoxys</taxon>
    </lineage>
</organism>
<proteinExistence type="predicted"/>
<dbReference type="EnsemblMetazoa" id="SCAU007751-RA">
    <property type="protein sequence ID" value="SCAU007751-PA"/>
    <property type="gene ID" value="SCAU007751"/>
</dbReference>
<dbReference type="InterPro" id="IPR000198">
    <property type="entry name" value="RhoGAP_dom"/>
</dbReference>
<dbReference type="OrthoDB" id="410651at2759"/>
<protein>
    <recommendedName>
        <fullName evidence="1">Rho-GAP domain-containing protein</fullName>
    </recommendedName>
</protein>
<dbReference type="Gene3D" id="1.10.555.10">
    <property type="entry name" value="Rho GTPase activation protein"/>
    <property type="match status" value="1"/>
</dbReference>
<dbReference type="SMART" id="SM00324">
    <property type="entry name" value="RhoGAP"/>
    <property type="match status" value="1"/>
</dbReference>
<dbReference type="PROSITE" id="PS50238">
    <property type="entry name" value="RHOGAP"/>
    <property type="match status" value="1"/>
</dbReference>